<proteinExistence type="predicted"/>
<keyword evidence="2" id="KW-1185">Reference proteome</keyword>
<evidence type="ECO:0000313" key="1">
    <source>
        <dbReference type="EMBL" id="CAH2403848.1"/>
    </source>
</evidence>
<dbReference type="Proteomes" id="UP001152604">
    <property type="component" value="Unassembled WGS sequence"/>
</dbReference>
<reference evidence="1" key="1">
    <citation type="submission" date="2022-03" db="EMBL/GenBank/DDBJ databases">
        <authorList>
            <person name="Brunel B."/>
        </authorList>
    </citation>
    <scope>NUCLEOTIDE SEQUENCE</scope>
    <source>
        <strain evidence="1">STM4922sample</strain>
    </source>
</reference>
<evidence type="ECO:0000313" key="2">
    <source>
        <dbReference type="Proteomes" id="UP001152604"/>
    </source>
</evidence>
<protein>
    <recommendedName>
        <fullName evidence="3">Twin-arginine translocation pathway signal</fullName>
    </recommendedName>
</protein>
<gene>
    <name evidence="1" type="ORF">MES4922_320031</name>
</gene>
<name>A0ABN8K0P3_9HYPH</name>
<accession>A0ABN8K0P3</accession>
<organism evidence="1 2">
    <name type="scientific">Mesorhizobium ventifaucium</name>
    <dbReference type="NCBI Taxonomy" id="666020"/>
    <lineage>
        <taxon>Bacteria</taxon>
        <taxon>Pseudomonadati</taxon>
        <taxon>Pseudomonadota</taxon>
        <taxon>Alphaproteobacteria</taxon>
        <taxon>Hyphomicrobiales</taxon>
        <taxon>Phyllobacteriaceae</taxon>
        <taxon>Mesorhizobium</taxon>
    </lineage>
</organism>
<comment type="caution">
    <text evidence="1">The sequence shown here is derived from an EMBL/GenBank/DDBJ whole genome shotgun (WGS) entry which is preliminary data.</text>
</comment>
<evidence type="ECO:0008006" key="3">
    <source>
        <dbReference type="Google" id="ProtNLM"/>
    </source>
</evidence>
<dbReference type="EMBL" id="CAKXZS010000026">
    <property type="protein sequence ID" value="CAH2403848.1"/>
    <property type="molecule type" value="Genomic_DNA"/>
</dbReference>
<sequence length="141" mass="15125">MLQLCRTSGVLGGPGSRISLVFARPASNLLRKMKVISPATPLICSLALALLGGCASPFHASFDAAKYDRMSCVELNVAMGEVAKELSATAITRGKVAKTNIPNWLWGARRVATTVTARQSARIERLRQQQAAITAVRRSKC</sequence>